<evidence type="ECO:0000313" key="4">
    <source>
        <dbReference type="Proteomes" id="UP000509478"/>
    </source>
</evidence>
<name>A0A7D5R749_9ARCH</name>
<dbReference type="OrthoDB" id="387523at2157"/>
<dbReference type="GeneID" id="56067406"/>
<dbReference type="EMBL" id="CP026995">
    <property type="protein sequence ID" value="QLH06499.1"/>
    <property type="molecule type" value="Genomic_DNA"/>
</dbReference>
<sequence length="935" mass="104502">MKSRLLIIIGIAGIFLVPINSAQGLPSFLDCKYDSSFVISTNKLEFTQGETFVLNVKTIQNDTSFEVLVINPKGQEVFADVVDGTDKFGYTQARFHIPDDALQGTWSIFVTAKPSQQQQVIFIGVDETPQSIISIKSSYVNYEYKVDDASFLVAGEPNTGIQINVLDHNNEKTNIYIITLTPEGKCNFTLDLDGYKPGVYAVEVTDHNDKAIATFTVGLQPSTGQIDVSTDSAKYSSGETVLISVESGPMIKLQISIMGPLGNVIEKILATTDQNGRLSESFTIPQNATEGTWSIKSASGSNFDITEFTVIAQIDSLSKIRMPPSISDPMYLWNDKDLILDGNIFSIRGVSENVTAFDIKINKFFKGESASDMITVFDYDSKFLFPVGQDALIYLKKIENSYEISPYTVETTINCSARDRIPLSTLPGEPIGRGGPTLEFVPDHPCIPSYYTGILSNNDSSTDTVPYRTPGGSFSPDKTVYPTPWEDRPPLKQFKDGIDSKVIHCNDDLVLVQKYNGFPACVREQTIPKLIERGWNNKNSENTVGWKKYIMIESSRIDKSRITDRLTIHHLGEIQHGSILNKLFVGVDGCKNKTDLCALPRGISLDKTNPLNIPAHDSDTFSVTLNEKQANYLFSQLEWIIEENWIYTAIQWKENYYLLVFSTFDQTRTPDVKMKLVDIPLQPVSLESGGNLNYTIQVDAWATYGTSAQIDLSAVQSAKDSGMDVWIEPETLIIPERSNATATLFIQASDDANAGIYDVRVIGYANGNNAGLHCSNTICPTINIGNSNWSIRTFGSGTNMAIGGISQPDNTWMEIELNKNEFFEDDIVEIKTYLVNNSTDTLTFIPDQILIKVIKAQPVGYYENLYGINARYESDEPFILEPNSKTLLVRPFYWNQMTFQNFDDEQRLEPRQHKMIAKFVGENHAWNDDVMFEIK</sequence>
<gene>
    <name evidence="3" type="ORF">C5F50_04995</name>
</gene>
<evidence type="ECO:0000313" key="3">
    <source>
        <dbReference type="EMBL" id="QLH06499.1"/>
    </source>
</evidence>
<keyword evidence="1" id="KW-0732">Signal</keyword>
<dbReference type="PANTHER" id="PTHR11412:SF136">
    <property type="entry name" value="CD109 ANTIGEN"/>
    <property type="match status" value="1"/>
</dbReference>
<keyword evidence="4" id="KW-1185">Reference proteome</keyword>
<dbReference type="RefSeq" id="WP_179372580.1">
    <property type="nucleotide sequence ID" value="NZ_CP026995.1"/>
</dbReference>
<evidence type="ECO:0000256" key="2">
    <source>
        <dbReference type="ARBA" id="ARBA00022966"/>
    </source>
</evidence>
<dbReference type="Gene3D" id="2.60.40.1930">
    <property type="match status" value="2"/>
</dbReference>
<dbReference type="PANTHER" id="PTHR11412">
    <property type="entry name" value="MACROGLOBULIN / COMPLEMENT"/>
    <property type="match status" value="1"/>
</dbReference>
<keyword evidence="2" id="KW-0882">Thioester bond</keyword>
<dbReference type="Proteomes" id="UP000509478">
    <property type="component" value="Chromosome"/>
</dbReference>
<accession>A0A7D5R749</accession>
<dbReference type="AlphaFoldDB" id="A0A7D5R749"/>
<proteinExistence type="predicted"/>
<protein>
    <submittedName>
        <fullName evidence="3">Uncharacterized protein</fullName>
    </submittedName>
</protein>
<reference evidence="3 4" key="1">
    <citation type="submission" date="2018-02" db="EMBL/GenBank/DDBJ databases">
        <title>Complete genome of Nitrosopumilus ureaphilus PS0.</title>
        <authorList>
            <person name="Qin W."/>
            <person name="Zheng Y."/>
            <person name="Stahl D.A."/>
        </authorList>
    </citation>
    <scope>NUCLEOTIDE SEQUENCE [LARGE SCALE GENOMIC DNA]</scope>
    <source>
        <strain evidence="3 4">PS0</strain>
    </source>
</reference>
<dbReference type="KEGG" id="nue:C5F50_04995"/>
<dbReference type="InterPro" id="IPR050473">
    <property type="entry name" value="A2M/Complement_sys"/>
</dbReference>
<organism evidence="3 4">
    <name type="scientific">Nitrosopumilus ureiphilus</name>
    <dbReference type="NCBI Taxonomy" id="1470067"/>
    <lineage>
        <taxon>Archaea</taxon>
        <taxon>Nitrososphaerota</taxon>
        <taxon>Nitrososphaeria</taxon>
        <taxon>Nitrosopumilales</taxon>
        <taxon>Nitrosopumilaceae</taxon>
        <taxon>Nitrosopumilus</taxon>
    </lineage>
</organism>
<evidence type="ECO:0000256" key="1">
    <source>
        <dbReference type="ARBA" id="ARBA00022729"/>
    </source>
</evidence>